<proteinExistence type="predicted"/>
<organism evidence="1 2">
    <name type="scientific">Bowmanella denitrificans</name>
    <dbReference type="NCBI Taxonomy" id="366582"/>
    <lineage>
        <taxon>Bacteria</taxon>
        <taxon>Pseudomonadati</taxon>
        <taxon>Pseudomonadota</taxon>
        <taxon>Gammaproteobacteria</taxon>
        <taxon>Alteromonadales</taxon>
        <taxon>Alteromonadaceae</taxon>
        <taxon>Bowmanella</taxon>
    </lineage>
</organism>
<gene>
    <name evidence="1" type="ORF">GCM10009092_08170</name>
</gene>
<sequence length="72" mass="8170">MELNINKEGFMQPVFKFVTPLSFIFSSLAESCSNPQLSKGRGIFTSLPSLFKCQGLAFENIIYWTFDCCWGC</sequence>
<keyword evidence="2" id="KW-1185">Reference proteome</keyword>
<dbReference type="EMBL" id="BAAAEI010000006">
    <property type="protein sequence ID" value="GAA0346058.1"/>
    <property type="molecule type" value="Genomic_DNA"/>
</dbReference>
<accession>A0ABP3GHZ1</accession>
<evidence type="ECO:0000313" key="1">
    <source>
        <dbReference type="EMBL" id="GAA0346058.1"/>
    </source>
</evidence>
<protein>
    <submittedName>
        <fullName evidence="1">Uncharacterized protein</fullName>
    </submittedName>
</protein>
<name>A0ABP3GHZ1_9ALTE</name>
<comment type="caution">
    <text evidence="1">The sequence shown here is derived from an EMBL/GenBank/DDBJ whole genome shotgun (WGS) entry which is preliminary data.</text>
</comment>
<reference evidence="2" key="1">
    <citation type="journal article" date="2019" name="Int. J. Syst. Evol. Microbiol.">
        <title>The Global Catalogue of Microorganisms (GCM) 10K type strain sequencing project: providing services to taxonomists for standard genome sequencing and annotation.</title>
        <authorList>
            <consortium name="The Broad Institute Genomics Platform"/>
            <consortium name="The Broad Institute Genome Sequencing Center for Infectious Disease"/>
            <person name="Wu L."/>
            <person name="Ma J."/>
        </authorList>
    </citation>
    <scope>NUCLEOTIDE SEQUENCE [LARGE SCALE GENOMIC DNA]</scope>
    <source>
        <strain evidence="2">JCM 13378</strain>
    </source>
</reference>
<dbReference type="Proteomes" id="UP001501757">
    <property type="component" value="Unassembled WGS sequence"/>
</dbReference>
<evidence type="ECO:0000313" key="2">
    <source>
        <dbReference type="Proteomes" id="UP001501757"/>
    </source>
</evidence>